<protein>
    <submittedName>
        <fullName evidence="1">Uncharacterized protein</fullName>
    </submittedName>
</protein>
<organism evidence="1 2">
    <name type="scientific">Parelaphostrongylus tenuis</name>
    <name type="common">Meningeal worm</name>
    <dbReference type="NCBI Taxonomy" id="148309"/>
    <lineage>
        <taxon>Eukaryota</taxon>
        <taxon>Metazoa</taxon>
        <taxon>Ecdysozoa</taxon>
        <taxon>Nematoda</taxon>
        <taxon>Chromadorea</taxon>
        <taxon>Rhabditida</taxon>
        <taxon>Rhabditina</taxon>
        <taxon>Rhabditomorpha</taxon>
        <taxon>Strongyloidea</taxon>
        <taxon>Metastrongylidae</taxon>
        <taxon>Parelaphostrongylus</taxon>
    </lineage>
</organism>
<accession>A0AAD5RCF4</accession>
<sequence length="92" mass="10200">MLHNDWQPLLDSTSDQKDRLDLSITTHGDYRETIGTSVSPLENLNLLSKSLDSELLKRGLQIIYDASDEASGRKRFPIAEGSSTGDVVYNSC</sequence>
<gene>
    <name evidence="1" type="ORF">KIN20_035859</name>
</gene>
<evidence type="ECO:0000313" key="2">
    <source>
        <dbReference type="Proteomes" id="UP001196413"/>
    </source>
</evidence>
<dbReference type="AlphaFoldDB" id="A0AAD5RCF4"/>
<reference evidence="1" key="1">
    <citation type="submission" date="2021-06" db="EMBL/GenBank/DDBJ databases">
        <title>Parelaphostrongylus tenuis whole genome reference sequence.</title>
        <authorList>
            <person name="Garwood T.J."/>
            <person name="Larsen P.A."/>
            <person name="Fountain-Jones N.M."/>
            <person name="Garbe J.R."/>
            <person name="Macchietto M.G."/>
            <person name="Kania S.A."/>
            <person name="Gerhold R.W."/>
            <person name="Richards J.E."/>
            <person name="Wolf T.M."/>
        </authorList>
    </citation>
    <scope>NUCLEOTIDE SEQUENCE</scope>
    <source>
        <strain evidence="1">MNPRO001-30</strain>
        <tissue evidence="1">Meninges</tissue>
    </source>
</reference>
<evidence type="ECO:0000313" key="1">
    <source>
        <dbReference type="EMBL" id="KAJ1373458.1"/>
    </source>
</evidence>
<dbReference type="Proteomes" id="UP001196413">
    <property type="component" value="Unassembled WGS sequence"/>
</dbReference>
<dbReference type="EMBL" id="JAHQIW010007293">
    <property type="protein sequence ID" value="KAJ1373458.1"/>
    <property type="molecule type" value="Genomic_DNA"/>
</dbReference>
<proteinExistence type="predicted"/>
<name>A0AAD5RCF4_PARTN</name>
<keyword evidence="2" id="KW-1185">Reference proteome</keyword>
<comment type="caution">
    <text evidence="1">The sequence shown here is derived from an EMBL/GenBank/DDBJ whole genome shotgun (WGS) entry which is preliminary data.</text>
</comment>